<dbReference type="Gene3D" id="3.60.40.10">
    <property type="entry name" value="PPM-type phosphatase domain"/>
    <property type="match status" value="1"/>
</dbReference>
<keyword evidence="3" id="KW-1185">Reference proteome</keyword>
<feature type="domain" description="PPM-type phosphatase" evidence="1">
    <location>
        <begin position="23"/>
        <end position="225"/>
    </location>
</feature>
<evidence type="ECO:0000313" key="3">
    <source>
        <dbReference type="Proteomes" id="UP000825935"/>
    </source>
</evidence>
<dbReference type="PROSITE" id="PS51746">
    <property type="entry name" value="PPM_2"/>
    <property type="match status" value="1"/>
</dbReference>
<dbReference type="InterPro" id="IPR015655">
    <property type="entry name" value="PP2C"/>
</dbReference>
<reference evidence="2" key="1">
    <citation type="submission" date="2021-08" db="EMBL/GenBank/DDBJ databases">
        <title>WGS assembly of Ceratopteris richardii.</title>
        <authorList>
            <person name="Marchant D.B."/>
            <person name="Chen G."/>
            <person name="Jenkins J."/>
            <person name="Shu S."/>
            <person name="Leebens-Mack J."/>
            <person name="Grimwood J."/>
            <person name="Schmutz J."/>
            <person name="Soltis P."/>
            <person name="Soltis D."/>
            <person name="Chen Z.-H."/>
        </authorList>
    </citation>
    <scope>NUCLEOTIDE SEQUENCE</scope>
    <source>
        <strain evidence="2">Whitten #5841</strain>
        <tissue evidence="2">Leaf</tissue>
    </source>
</reference>
<dbReference type="AlphaFoldDB" id="A0A8T2RV80"/>
<name>A0A8T2RV80_CERRI</name>
<sequence>MYGNDAAIFDDERRGKNRKRRISYGFSLVKGRSKHQMEDHHVAQFRSFRQEHELGLFAIFDGHLGHSVAIYLQHHLFDNILSHPKFWSDPRVALTEAYEKTDSEIIQRTKELGRGGSTAVTAIVIDGQKLIVANVGDSRAVACRDDAAIQLTVDHEPGKEKVSIEGMGGFVSVIPASSSSLCCSRASADIYLQQLVSEQVVASSKAQSTLLCLQSQIRTKFGEHT</sequence>
<organism evidence="2 3">
    <name type="scientific">Ceratopteris richardii</name>
    <name type="common">Triangle waterfern</name>
    <dbReference type="NCBI Taxonomy" id="49495"/>
    <lineage>
        <taxon>Eukaryota</taxon>
        <taxon>Viridiplantae</taxon>
        <taxon>Streptophyta</taxon>
        <taxon>Embryophyta</taxon>
        <taxon>Tracheophyta</taxon>
        <taxon>Polypodiopsida</taxon>
        <taxon>Polypodiidae</taxon>
        <taxon>Polypodiales</taxon>
        <taxon>Pteridineae</taxon>
        <taxon>Pteridaceae</taxon>
        <taxon>Parkerioideae</taxon>
        <taxon>Ceratopteris</taxon>
    </lineage>
</organism>
<dbReference type="EMBL" id="CM035429">
    <property type="protein sequence ID" value="KAH7299323.1"/>
    <property type="molecule type" value="Genomic_DNA"/>
</dbReference>
<gene>
    <name evidence="2" type="ORF">KP509_24G005500</name>
</gene>
<dbReference type="SUPFAM" id="SSF81606">
    <property type="entry name" value="PP2C-like"/>
    <property type="match status" value="1"/>
</dbReference>
<protein>
    <recommendedName>
        <fullName evidence="1">PPM-type phosphatase domain-containing protein</fullName>
    </recommendedName>
</protein>
<dbReference type="PANTHER" id="PTHR47992">
    <property type="entry name" value="PROTEIN PHOSPHATASE"/>
    <property type="match status" value="1"/>
</dbReference>
<evidence type="ECO:0000259" key="1">
    <source>
        <dbReference type="PROSITE" id="PS51746"/>
    </source>
</evidence>
<dbReference type="InterPro" id="IPR001932">
    <property type="entry name" value="PPM-type_phosphatase-like_dom"/>
</dbReference>
<dbReference type="Proteomes" id="UP000825935">
    <property type="component" value="Chromosome 24"/>
</dbReference>
<evidence type="ECO:0000313" key="2">
    <source>
        <dbReference type="EMBL" id="KAH7299323.1"/>
    </source>
</evidence>
<comment type="caution">
    <text evidence="2">The sequence shown here is derived from an EMBL/GenBank/DDBJ whole genome shotgun (WGS) entry which is preliminary data.</text>
</comment>
<dbReference type="GO" id="GO:0004722">
    <property type="term" value="F:protein serine/threonine phosphatase activity"/>
    <property type="evidence" value="ECO:0007669"/>
    <property type="project" value="InterPro"/>
</dbReference>
<proteinExistence type="predicted"/>
<dbReference type="OrthoDB" id="10264738at2759"/>
<dbReference type="Pfam" id="PF00481">
    <property type="entry name" value="PP2C"/>
    <property type="match status" value="1"/>
</dbReference>
<dbReference type="SMART" id="SM00332">
    <property type="entry name" value="PP2Cc"/>
    <property type="match status" value="1"/>
</dbReference>
<dbReference type="InterPro" id="IPR036457">
    <property type="entry name" value="PPM-type-like_dom_sf"/>
</dbReference>
<dbReference type="CDD" id="cd00143">
    <property type="entry name" value="PP2Cc"/>
    <property type="match status" value="1"/>
</dbReference>
<accession>A0A8T2RV80</accession>